<dbReference type="GO" id="GO:0042578">
    <property type="term" value="F:phosphoric ester hydrolase activity"/>
    <property type="evidence" value="ECO:0007669"/>
    <property type="project" value="UniProtKB-ARBA"/>
</dbReference>
<gene>
    <name evidence="3" type="ORF">HYPSUDRAFT_143313</name>
</gene>
<name>A0A0D2M8U5_HYPSF</name>
<organism evidence="3 4">
    <name type="scientific">Hypholoma sublateritium (strain FD-334 SS-4)</name>
    <dbReference type="NCBI Taxonomy" id="945553"/>
    <lineage>
        <taxon>Eukaryota</taxon>
        <taxon>Fungi</taxon>
        <taxon>Dikarya</taxon>
        <taxon>Basidiomycota</taxon>
        <taxon>Agaricomycotina</taxon>
        <taxon>Agaricomycetes</taxon>
        <taxon>Agaricomycetidae</taxon>
        <taxon>Agaricales</taxon>
        <taxon>Agaricineae</taxon>
        <taxon>Strophariaceae</taxon>
        <taxon>Hypholoma</taxon>
    </lineage>
</organism>
<dbReference type="PANTHER" id="PTHR31956">
    <property type="entry name" value="NON-SPECIFIC PHOSPHOLIPASE C4-RELATED"/>
    <property type="match status" value="1"/>
</dbReference>
<proteinExistence type="predicted"/>
<keyword evidence="4" id="KW-1185">Reference proteome</keyword>
<evidence type="ECO:0000313" key="3">
    <source>
        <dbReference type="EMBL" id="KJA19728.1"/>
    </source>
</evidence>
<protein>
    <recommendedName>
        <fullName evidence="5">Phosphoesterase</fullName>
    </recommendedName>
</protein>
<dbReference type="InterPro" id="IPR017850">
    <property type="entry name" value="Alkaline_phosphatase_core_sf"/>
</dbReference>
<dbReference type="InterPro" id="IPR007312">
    <property type="entry name" value="Phosphoesterase"/>
</dbReference>
<dbReference type="STRING" id="945553.A0A0D2M8U5"/>
<dbReference type="EMBL" id="KN817574">
    <property type="protein sequence ID" value="KJA19728.1"/>
    <property type="molecule type" value="Genomic_DNA"/>
</dbReference>
<accession>A0A0D2M8U5</accession>
<sequence length="442" mass="48558">MVHLRSTALVLAGSIAASNALVAQTFRDNIKSVVVLIQENRSFDWFFGDLSYSTEIDNLRNLKRQLCNPANVTSPNGSSICATNSAANVSPDDPNHSVTGVAFQIFGTFHPDETVSPAELLKAETMIGFLQEEENVLKSSNLSVAGETINFISEDKIPVFRTMAENFVLFDRWFADVPGPTDPNRAYITSGASHGHGQNDNGFSTFSLPQRSIFQQLDENGITWTNYFNSSFNPDAEFYTWTQTEGKVATNVKPIENFFADAKAGKLPQFTYINPECCSFDSMHPPSPINTGEAWTKSIYEAVRGGPQWKNTLFLIAFDEHGGFADHVPPPVNVPNPDGLTYTETAGDGKNYTFDFNRLGVRVPALVISPWVKKGAIEHDGINGEGLTYTHSSLAAFISKLWNLDGGKPLTSRVAWASSFEHLITNTFREDTPLVLPNPAAD</sequence>
<dbReference type="Gene3D" id="3.40.720.10">
    <property type="entry name" value="Alkaline Phosphatase, subunit A"/>
    <property type="match status" value="2"/>
</dbReference>
<keyword evidence="1" id="KW-0378">Hydrolase</keyword>
<dbReference type="Pfam" id="PF04185">
    <property type="entry name" value="Phosphoesterase"/>
    <property type="match status" value="1"/>
</dbReference>
<feature type="signal peptide" evidence="2">
    <location>
        <begin position="1"/>
        <end position="20"/>
    </location>
</feature>
<feature type="chain" id="PRO_5002247031" description="Phosphoesterase" evidence="2">
    <location>
        <begin position="21"/>
        <end position="442"/>
    </location>
</feature>
<dbReference type="OMA" id="ECCSYMS"/>
<reference evidence="4" key="1">
    <citation type="submission" date="2014-04" db="EMBL/GenBank/DDBJ databases">
        <title>Evolutionary Origins and Diversification of the Mycorrhizal Mutualists.</title>
        <authorList>
            <consortium name="DOE Joint Genome Institute"/>
            <consortium name="Mycorrhizal Genomics Consortium"/>
            <person name="Kohler A."/>
            <person name="Kuo A."/>
            <person name="Nagy L.G."/>
            <person name="Floudas D."/>
            <person name="Copeland A."/>
            <person name="Barry K.W."/>
            <person name="Cichocki N."/>
            <person name="Veneault-Fourrey C."/>
            <person name="LaButti K."/>
            <person name="Lindquist E.A."/>
            <person name="Lipzen A."/>
            <person name="Lundell T."/>
            <person name="Morin E."/>
            <person name="Murat C."/>
            <person name="Riley R."/>
            <person name="Ohm R."/>
            <person name="Sun H."/>
            <person name="Tunlid A."/>
            <person name="Henrissat B."/>
            <person name="Grigoriev I.V."/>
            <person name="Hibbett D.S."/>
            <person name="Martin F."/>
        </authorList>
    </citation>
    <scope>NUCLEOTIDE SEQUENCE [LARGE SCALE GENOMIC DNA]</scope>
    <source>
        <strain evidence="4">FD-334 SS-4</strain>
    </source>
</reference>
<keyword evidence="2" id="KW-0732">Signal</keyword>
<dbReference type="GO" id="GO:0009395">
    <property type="term" value="P:phospholipid catabolic process"/>
    <property type="evidence" value="ECO:0007669"/>
    <property type="project" value="TreeGrafter"/>
</dbReference>
<evidence type="ECO:0008006" key="5">
    <source>
        <dbReference type="Google" id="ProtNLM"/>
    </source>
</evidence>
<evidence type="ECO:0000256" key="1">
    <source>
        <dbReference type="ARBA" id="ARBA00022801"/>
    </source>
</evidence>
<dbReference type="PANTHER" id="PTHR31956:SF1">
    <property type="entry name" value="NON-SPECIFIC PHOSPHOLIPASE C1"/>
    <property type="match status" value="1"/>
</dbReference>
<dbReference type="Proteomes" id="UP000054270">
    <property type="component" value="Unassembled WGS sequence"/>
</dbReference>
<evidence type="ECO:0000313" key="4">
    <source>
        <dbReference type="Proteomes" id="UP000054270"/>
    </source>
</evidence>
<dbReference type="AlphaFoldDB" id="A0A0D2M8U5"/>
<dbReference type="OrthoDB" id="5135119at2759"/>
<evidence type="ECO:0000256" key="2">
    <source>
        <dbReference type="SAM" id="SignalP"/>
    </source>
</evidence>